<evidence type="ECO:0000313" key="2">
    <source>
        <dbReference type="Proteomes" id="UP000280307"/>
    </source>
</evidence>
<comment type="caution">
    <text evidence="1">The sequence shown here is derived from an EMBL/GenBank/DDBJ whole genome shotgun (WGS) entry which is preliminary data.</text>
</comment>
<evidence type="ECO:0000313" key="1">
    <source>
        <dbReference type="EMBL" id="RRR66604.1"/>
    </source>
</evidence>
<dbReference type="Proteomes" id="UP000280307">
    <property type="component" value="Unassembled WGS sequence"/>
</dbReference>
<dbReference type="AlphaFoldDB" id="A0A426TS08"/>
<dbReference type="EMBL" id="RSAS01000839">
    <property type="protein sequence ID" value="RRR66604.1"/>
    <property type="molecule type" value="Genomic_DNA"/>
</dbReference>
<proteinExistence type="predicted"/>
<accession>A0A426TS08</accession>
<reference evidence="1 2" key="1">
    <citation type="submission" date="2018-12" db="EMBL/GenBank/DDBJ databases">
        <title>Genome Sequence of Candidatus Viridilinea halotolerans isolated from saline sulfide-rich spring.</title>
        <authorList>
            <person name="Grouzdev D.S."/>
            <person name="Burganskaya E.I."/>
            <person name="Krutkina M.S."/>
            <person name="Sukhacheva M.V."/>
            <person name="Gorlenko V.M."/>
        </authorList>
    </citation>
    <scope>NUCLEOTIDE SEQUENCE [LARGE SCALE GENOMIC DNA]</scope>
    <source>
        <strain evidence="1">Chok-6</strain>
    </source>
</reference>
<sequence length="186" mass="20688">MRGRSVRTAGRSGGGEEAVRLTRCIGTWLAEEPDAAEEQRIAEASRLLKEQRAQATIFHRDPVAARAFSIKLFREERFAPLHFGDALVAKMIAQCGEPPVVSAENEEQFSDYLRDAILVVALPNTRRLLAAQLRRVLPSYVEAGQWQEAIAVDHNAFRTSLGTEVTPFLAHMALAGLAAYYEEHEE</sequence>
<name>A0A426TS08_9CHLR</name>
<organism evidence="1 2">
    <name type="scientific">Candidatus Viridilinea halotolerans</name>
    <dbReference type="NCBI Taxonomy" id="2491704"/>
    <lineage>
        <taxon>Bacteria</taxon>
        <taxon>Bacillati</taxon>
        <taxon>Chloroflexota</taxon>
        <taxon>Chloroflexia</taxon>
        <taxon>Chloroflexales</taxon>
        <taxon>Chloroflexineae</taxon>
        <taxon>Oscillochloridaceae</taxon>
        <taxon>Candidatus Viridilinea</taxon>
    </lineage>
</organism>
<gene>
    <name evidence="1" type="ORF">EI684_20445</name>
</gene>
<protein>
    <submittedName>
        <fullName evidence="1">Uncharacterized protein</fullName>
    </submittedName>
</protein>